<keyword evidence="5" id="KW-0963">Cytoplasm</keyword>
<protein>
    <submittedName>
        <fullName evidence="8">Huntingtin</fullName>
    </submittedName>
</protein>
<evidence type="ECO:0000313" key="8">
    <source>
        <dbReference type="EMBL" id="GAB1289572.1"/>
    </source>
</evidence>
<feature type="compositionally biased region" description="Pro residues" evidence="7">
    <location>
        <begin position="26"/>
        <end position="62"/>
    </location>
</feature>
<dbReference type="PANTHER" id="PTHR10170">
    <property type="entry name" value="HUNTINGTON DISEASE PROTEIN"/>
    <property type="match status" value="1"/>
</dbReference>
<organism evidence="8 9">
    <name type="scientific">Apodemus speciosus</name>
    <name type="common">Large Japanese field mouse</name>
    <dbReference type="NCBI Taxonomy" id="105296"/>
    <lineage>
        <taxon>Eukaryota</taxon>
        <taxon>Metazoa</taxon>
        <taxon>Chordata</taxon>
        <taxon>Craniata</taxon>
        <taxon>Vertebrata</taxon>
        <taxon>Euteleostomi</taxon>
        <taxon>Mammalia</taxon>
        <taxon>Eutheria</taxon>
        <taxon>Euarchontoglires</taxon>
        <taxon>Glires</taxon>
        <taxon>Rodentia</taxon>
        <taxon>Myomorpha</taxon>
        <taxon>Muroidea</taxon>
        <taxon>Muridae</taxon>
        <taxon>Murinae</taxon>
        <taxon>Apodemus</taxon>
    </lineage>
</organism>
<dbReference type="InterPro" id="IPR000091">
    <property type="entry name" value="Huntingtin"/>
</dbReference>
<sequence length="3317" mass="366984">MATLEKLMKAFESLKSFQQQQQQQQQPPPPQAPPPPPPPPPQPPQPPPQGQPPPPPPLPGPAEEPLHRPKKELSATKKDRVNHCLTICENIVAQSLRNSPEFQKLLGIAMELFLLCSDDAESDVRMVADECLNKVIKALMDSNLPRLQLELYKEIKKNGAPRSLRAALWRFAELAHLVRPQKCRPYLVNLLPCLTRTSKRPEESVQETLAAAVPKIMASFGNFANDNEIKVLLKAFIANLKSSSPTVRRTAAGSAVSICQHSRRTQYFYNWLLNVLLGLLVPMEEEHPTLLILGVLLTLRCLVPLLQQQVKDTSLKGSFGVTRKEMEVCPSAEQLVQVYELTLHHTQHQDHNVVTGALELLQQLFRTPPPELLQALTTPGGLGQLTLIQEEARGRGRSGSIVELLAGGGSSCSPVLSRKQKGKVLLGEEEALEDDSESRSDVSSSVFAASMKSEIGGELAASSGVSTPGSVGHDIITEQPRSQHTLQADSVDLSGCDLTSAATDGDEEDILSHSSSQFSAVPSDPAMDLNDGTQASSPISDSSQTTTEGPDSAVTPSDSSEIVLDGADSQYLGMQIGQSQEEAEEEAAGVLSGDVSDVFRNSSLALQQAHFLERMGHSRQPSDSSIDKFVSRDEGAEASDPESKPCRVKGDIGQPNDGDSAPLVHCVRLLSASFLLTGEKKALVPDRDVRVSVKALALSCIGAAVALHPESFFSKLYKVPLNTMESTEEQYVSDILNYIDHGDPQVRGATAILCGTLVYSILSRSRLRVGDWLGNIRTLTGNTFSLVDCIPLLQKTLKDESSVTCKLACTAVREHSSYSDLGLQLLIDMLPLKNSSYWLVRTELLETLAEIDFRLVSFLEAKAESLHRGAHHYTGFLKLQERVLNNVVIYLLGDEDPRVRHVAATSLTRLVPKLFYKCDQGQADPVVAVARDQSSVYLKLLMHETQPPSHFSVSTITRIYRGYSLLPSITDVTMENNLSRVVAAVSHELITSTTRALTFGCCEALCLLSAAFPVCTWSLGWHCGVPPLSASDESRKSCTVGIASMILTLLSSAWFPLDLSAHQDALILAGNLLAASAPKSLRSSWTSEEEATSAATRQEDIWPALGDRTLVPMVEQLFSHLLKVINICAHVLDDVTPGPAIKNEDQRRAVTHSIWVAIITEPQRLFILIVLNAENSEFKALTDLTPGEAALPSLTNPPSLSPIRRKGKEKEPGEQASTPMSPKKGGEASAGKKSVGAKMARSRCGWWWSRASTTNDDASRQSDTSGPVPASKSSSLGSFYHLPSYLKLHDVLKATHANYKVTLDLQNSTEKFGGFLRSALDVLSQILELATLQDIGKCVEEVLGYLKSCFSREPMMATVCVQQLLKTLFGTNLASQFDGLSSNPSKSQCRAQRLGSSSVRPGLYHYCFMAPYTHFTQALADASLRNMVQAEQEHDASGWFDVLQKVSAQLKTNLTSVTKNRADKNAIHNHIRLFEPLVIKALKQYTTTTSVQLQKQVLDLLAQLVQLRVNYCLLDSDQVFIGFVLKQFEYIEVGQFRESEAIIPNIFFFLVLLSYERYHSKQIIGIPKIIQLCDGIMASGRKAVTHAIPALQPIVHDLFVLRGTNKADAGKELETQKEVVVSMLLRLIQYHQVLEMFILVLQQCHKENEDKWKRLSRQVADIILPMLAKQQMHIDSHEALGVLNTLFEILAPSSLRPVDMLLRSMFITPSTMASVSTVQLWISGILAILRVLISQSTEDIVLSRIQELSFSPYLISCPVINRLRDGGNNSTLGERSEGKQIKNLPEDTFSSNLTRRSGRPSMRVVRVDYLRVKSLGKATGKQRHQALLEEPFAATLVGILLEDIVTKQLKVDMTEQQHTFYCQELGTLLMCLIHIFKSGMFRRMTAAATRLLTSDGCEGSFYTLDSLNARVRAMVPTHPALVLLWCQILLLINHTDHRWWAEVQQTPKRHSLSCTKSLNPQMSAEEEDSGSAAQLGMCNREIVRRGALILFCDYVCQNLHDSEHLTWLIVNHIQDLINLSHEPPVQDFISAIHRNSAASGLFIQAIQSRCEIFQPTTLKKTLQCLEGIHLSQSGAVLSLYVDRLLGTPFRALARMVDTLACRRVEMLLAANLQSSMAQLPEEELNRIQEHLQNSALAQRHQRLYSLLDRFRLSTVQGSLSPSPPVTSHPLDGDGHTSLETVSPDKDWYLQLVRSQCWTRSDSALLEGAELVNRIPAEDMNDFMMSSEFNLSLLAPCLSLGTSEIANGQKSPLFEAARGVTLDRVTSVVQQLPAVHQVFQPFLPTEPTAYWSKLNDLFGDPTSYQSLTTLARALAQYLVVLSKVPAHLHLPPGKETDTVKFVVMTLELCMLGKSLTCVRQSCAASPEQELALTLREEKALSWHLIHEQIPLSLDLQAGLDCCCLALQVPGLWGVLSSPEYVTHACSLIHCVRFILEAIAVQPGDQLLGPESRSHTPRAVRKEEVDSDTQSLGLDSISSIRIRLLYQEVPKLLNLMDKDLGHVTSACEMVADMVESLQSVLALGHKRNSTLPSFLTAVLKNIVISLARLPIVNSYTRVPPLVWKLGWSPKPAGEFGTVFPEIPVEFLQEKEILKEFIYRINTLGWTSRTQFEETWATLLGVLVTQPLVMEQEESPPEEDTERTQIHVLAVQAITSLVLSAMTVPVAGNPAVSCLEQQPRNKPLKALDTRFGRKLSMIRGIVEQEIQEMVSQRENTATHHSHQAWDPVPSLLPATTGALISHDKLLLQINSEREPGNMSYKLGQKVSIHSVWLGNNITPLREEEWDEEEEEETDVPAPTSPPVSPVNSRFLLELYSRWILPSSAARRTPVILISEVVRSLLVVSDLFTERTQFEMMYLTLTELRRVHPSEDEILIQYLVPATCKAAAVLGMDKTVAEPVSRLLESTLRSSHLPSQIGALHGILYVLECDLLDDTAKQLIPVVSDYLLSNLKGIAQLGKQPPTAPVITHPGREQIWAGSVKTQSVLRNEESTEDWGQSCVNIHSQQHVLVMCATAFYLMENYPLDVGPEFSASVIQMCGVMLSGSEESTPSIIYHCALRGLERLLLSEQLSRLDTESLVKLSVDRVNVQSPHRAMAALGLMLTCMYTGKEKASPGRASDPSPATPDSESVIVAMERVSVLFDRIRKGFPCEARVVARILPQFLDDFFPPQDVMNKVIGEFLSNQQPYPQFMATVVYKVFQTLHSAGQSSMVRDWVMLSLSNFTQRTPVAMAMWSLSCFLVSASTSPWVSAILLHNRPRELLSGKAVLVTVQPHPNLPHVISRMGRLEQVDVNLFCLVATDFYRHQIEEEFDRRAFQSVTTC</sequence>
<comment type="similarity">
    <text evidence="4">Belongs to the huntingtin family.</text>
</comment>
<feature type="compositionally biased region" description="Low complexity" evidence="7">
    <location>
        <begin position="1227"/>
        <end position="1237"/>
    </location>
</feature>
<dbReference type="SUPFAM" id="SSF48371">
    <property type="entry name" value="ARM repeat"/>
    <property type="match status" value="1"/>
</dbReference>
<dbReference type="InterPro" id="IPR024613">
    <property type="entry name" value="Huntingtin_N_HEAT_rpt-2"/>
</dbReference>
<comment type="subcellular location">
    <subcellularLocation>
        <location evidence="3">Cytoplasm</location>
    </subcellularLocation>
    <subcellularLocation>
        <location evidence="2">Nucleus</location>
    </subcellularLocation>
</comment>
<reference evidence="8 9" key="1">
    <citation type="submission" date="2024-08" db="EMBL/GenBank/DDBJ databases">
        <title>The draft genome of Apodemus speciosus.</title>
        <authorList>
            <person name="Nabeshima K."/>
            <person name="Suzuki S."/>
            <person name="Onuma M."/>
        </authorList>
    </citation>
    <scope>NUCLEOTIDE SEQUENCE [LARGE SCALE GENOMIC DNA]</scope>
    <source>
        <strain evidence="8">IB14-021</strain>
    </source>
</reference>
<accession>A0ABQ0ERC2</accession>
<evidence type="ECO:0000256" key="3">
    <source>
        <dbReference type="ARBA" id="ARBA00004496"/>
    </source>
</evidence>
<dbReference type="SUPFAM" id="SSF81995">
    <property type="entry name" value="beta-sandwich domain of Sec23/24"/>
    <property type="match status" value="1"/>
</dbReference>
<evidence type="ECO:0000256" key="1">
    <source>
        <dbReference type="ARBA" id="ARBA00002907"/>
    </source>
</evidence>
<feature type="region of interest" description="Disordered" evidence="7">
    <location>
        <begin position="615"/>
        <end position="655"/>
    </location>
</feature>
<feature type="compositionally biased region" description="Polar residues" evidence="7">
    <location>
        <begin position="531"/>
        <end position="560"/>
    </location>
</feature>
<keyword evidence="6" id="KW-0539">Nucleus</keyword>
<keyword evidence="9" id="KW-1185">Reference proteome</keyword>
<dbReference type="Pfam" id="PF12372">
    <property type="entry name" value="Htt_N-HEAT"/>
    <property type="match status" value="2"/>
</dbReference>
<dbReference type="Gene3D" id="1.25.10.10">
    <property type="entry name" value="Leucine-rich Repeat Variant"/>
    <property type="match status" value="2"/>
</dbReference>
<feature type="region of interest" description="Disordered" evidence="7">
    <location>
        <begin position="2157"/>
        <end position="2176"/>
    </location>
</feature>
<evidence type="ECO:0000256" key="4">
    <source>
        <dbReference type="ARBA" id="ARBA00007153"/>
    </source>
</evidence>
<comment type="function">
    <text evidence="1">May play a role in microtubule-mediated transport or vesicle function.</text>
</comment>
<dbReference type="Pfam" id="PF20927">
    <property type="entry name" value="Htt_C-HEAT"/>
    <property type="match status" value="5"/>
</dbReference>
<dbReference type="Pfam" id="PF20925">
    <property type="entry name" value="Htt_bridge"/>
    <property type="match status" value="1"/>
</dbReference>
<dbReference type="EMBL" id="BAAFST010000005">
    <property type="protein sequence ID" value="GAB1289572.1"/>
    <property type="molecule type" value="Genomic_DNA"/>
</dbReference>
<feature type="region of interest" description="Disordered" evidence="7">
    <location>
        <begin position="1"/>
        <end position="68"/>
    </location>
</feature>
<evidence type="ECO:0000256" key="2">
    <source>
        <dbReference type="ARBA" id="ARBA00004123"/>
    </source>
</evidence>
<feature type="region of interest" description="Disordered" evidence="7">
    <location>
        <begin position="497"/>
        <end position="561"/>
    </location>
</feature>
<dbReference type="InterPro" id="IPR048411">
    <property type="entry name" value="Htt_N_HEAT_rpt-1"/>
</dbReference>
<name>A0ABQ0ERC2_APOSI</name>
<feature type="compositionally biased region" description="Acidic residues" evidence="7">
    <location>
        <begin position="2780"/>
        <end position="2791"/>
    </location>
</feature>
<feature type="region of interest" description="Disordered" evidence="7">
    <location>
        <begin position="2446"/>
        <end position="2465"/>
    </location>
</feature>
<evidence type="ECO:0000256" key="6">
    <source>
        <dbReference type="ARBA" id="ARBA00023242"/>
    </source>
</evidence>
<dbReference type="PRINTS" id="PR00375">
    <property type="entry name" value="HUNTINGTIN"/>
</dbReference>
<evidence type="ECO:0000256" key="5">
    <source>
        <dbReference type="ARBA" id="ARBA00022490"/>
    </source>
</evidence>
<feature type="compositionally biased region" description="Basic and acidic residues" evidence="7">
    <location>
        <begin position="625"/>
        <end position="650"/>
    </location>
</feature>
<evidence type="ECO:0000313" key="9">
    <source>
        <dbReference type="Proteomes" id="UP001623349"/>
    </source>
</evidence>
<dbReference type="Proteomes" id="UP001623349">
    <property type="component" value="Unassembled WGS sequence"/>
</dbReference>
<gene>
    <name evidence="8" type="ORF">APTSU1_000480200</name>
</gene>
<dbReference type="InterPro" id="IPR048413">
    <property type="entry name" value="Htt_C-HEAT_rpt"/>
</dbReference>
<dbReference type="Pfam" id="PF20926">
    <property type="entry name" value="Htt_N-HEAT_1"/>
    <property type="match status" value="1"/>
</dbReference>
<proteinExistence type="inferred from homology"/>
<dbReference type="PANTHER" id="PTHR10170:SF10">
    <property type="entry name" value="HUNTINGTIN"/>
    <property type="match status" value="1"/>
</dbReference>
<feature type="region of interest" description="Disordered" evidence="7">
    <location>
        <begin position="1254"/>
        <end position="1274"/>
    </location>
</feature>
<evidence type="ECO:0000256" key="7">
    <source>
        <dbReference type="SAM" id="MobiDB-lite"/>
    </source>
</evidence>
<dbReference type="InterPro" id="IPR048412">
    <property type="entry name" value="Htt_bridge"/>
</dbReference>
<feature type="region of interest" description="Disordered" evidence="7">
    <location>
        <begin position="2778"/>
        <end position="2799"/>
    </location>
</feature>
<dbReference type="InterPro" id="IPR011989">
    <property type="entry name" value="ARM-like"/>
</dbReference>
<feature type="compositionally biased region" description="Low complexity" evidence="7">
    <location>
        <begin position="1191"/>
        <end position="1202"/>
    </location>
</feature>
<dbReference type="InterPro" id="IPR016024">
    <property type="entry name" value="ARM-type_fold"/>
</dbReference>
<dbReference type="InterPro" id="IPR028426">
    <property type="entry name" value="Huntingtin_fam"/>
</dbReference>
<comment type="caution">
    <text evidence="8">The sequence shown here is derived from an EMBL/GenBank/DDBJ whole genome shotgun (WGS) entry which is preliminary data.</text>
</comment>
<feature type="region of interest" description="Disordered" evidence="7">
    <location>
        <begin position="1188"/>
        <end position="1237"/>
    </location>
</feature>